<dbReference type="GO" id="GO:0005737">
    <property type="term" value="C:cytoplasm"/>
    <property type="evidence" value="ECO:0007669"/>
    <property type="project" value="UniProtKB-SubCell"/>
</dbReference>
<dbReference type="Gene3D" id="2.120.10.30">
    <property type="entry name" value="TolB, C-terminal domain"/>
    <property type="match status" value="1"/>
</dbReference>
<dbReference type="EMBL" id="AJYW02000020">
    <property type="protein sequence ID" value="OEE79639.1"/>
    <property type="molecule type" value="Genomic_DNA"/>
</dbReference>
<gene>
    <name evidence="12" type="ORF">A130_10965</name>
</gene>
<dbReference type="SMART" id="SM00228">
    <property type="entry name" value="PDZ"/>
    <property type="match status" value="1"/>
</dbReference>
<evidence type="ECO:0000256" key="2">
    <source>
        <dbReference type="ARBA" id="ARBA00008524"/>
    </source>
</evidence>
<keyword evidence="4 7" id="KW-0645">Protease</keyword>
<keyword evidence="5 7" id="KW-0378">Hydrolase</keyword>
<comment type="caution">
    <text evidence="12">The sequence shown here is derived from an EMBL/GenBank/DDBJ whole genome shotgun (WGS) entry which is preliminary data.</text>
</comment>
<comment type="subcellular location">
    <subcellularLocation>
        <location evidence="1 7">Cytoplasm</location>
    </subcellularLocation>
</comment>
<dbReference type="PIRSF" id="PIRSF036421">
    <property type="entry name" value="Tricorn_protease"/>
    <property type="match status" value="1"/>
</dbReference>
<dbReference type="SUPFAM" id="SSF50156">
    <property type="entry name" value="PDZ domain-like"/>
    <property type="match status" value="1"/>
</dbReference>
<organism evidence="12 13">
    <name type="scientific">Vibrio genomosp. F6 str. FF-238</name>
    <dbReference type="NCBI Taxonomy" id="1191298"/>
    <lineage>
        <taxon>Bacteria</taxon>
        <taxon>Pseudomonadati</taxon>
        <taxon>Pseudomonadota</taxon>
        <taxon>Gammaproteobacteria</taxon>
        <taxon>Vibrionales</taxon>
        <taxon>Vibrionaceae</taxon>
        <taxon>Vibrio</taxon>
    </lineage>
</organism>
<feature type="signal peptide" evidence="10">
    <location>
        <begin position="1"/>
        <end position="25"/>
    </location>
</feature>
<evidence type="ECO:0000313" key="13">
    <source>
        <dbReference type="Proteomes" id="UP000094165"/>
    </source>
</evidence>
<feature type="active site" description="Nucleophile" evidence="8">
    <location>
        <position position="997"/>
    </location>
</feature>
<dbReference type="SUPFAM" id="SSF52096">
    <property type="entry name" value="ClpP/crotonase"/>
    <property type="match status" value="1"/>
</dbReference>
<dbReference type="InterPro" id="IPR011044">
    <property type="entry name" value="Quino_amine_DH_bsu"/>
</dbReference>
<dbReference type="Proteomes" id="UP000094165">
    <property type="component" value="Unassembled WGS sequence"/>
</dbReference>
<dbReference type="InterPro" id="IPR011042">
    <property type="entry name" value="6-blade_b-propeller_TolB-like"/>
</dbReference>
<dbReference type="GO" id="GO:0006508">
    <property type="term" value="P:proteolysis"/>
    <property type="evidence" value="ECO:0007669"/>
    <property type="project" value="UniProtKB-UniRule"/>
</dbReference>
<dbReference type="RefSeq" id="WP_017051905.1">
    <property type="nucleotide sequence ID" value="NZ_AJYW02000020.1"/>
</dbReference>
<dbReference type="PANTHER" id="PTHR43253">
    <property type="entry name" value="TRICORN PROTEASE HOMOLOG 2-RELATED"/>
    <property type="match status" value="1"/>
</dbReference>
<evidence type="ECO:0000256" key="8">
    <source>
        <dbReference type="PIRSR" id="PIRSR036421-1"/>
    </source>
</evidence>
<feature type="chain" id="PRO_5009173598" description="Tricorn protease homolog" evidence="10">
    <location>
        <begin position="26"/>
        <end position="1093"/>
    </location>
</feature>
<feature type="active site" description="Charge relay system" evidence="8">
    <location>
        <position position="779"/>
    </location>
</feature>
<dbReference type="SMART" id="SM00245">
    <property type="entry name" value="TSPc"/>
    <property type="match status" value="1"/>
</dbReference>
<dbReference type="InterPro" id="IPR005151">
    <property type="entry name" value="Tail-specific_protease"/>
</dbReference>
<dbReference type="EC" id="3.4.21.-" evidence="7"/>
<keyword evidence="6 7" id="KW-0720">Serine protease</keyword>
<dbReference type="SUPFAM" id="SSF82171">
    <property type="entry name" value="DPP6 N-terminal domain-like"/>
    <property type="match status" value="1"/>
</dbReference>
<evidence type="ECO:0000256" key="4">
    <source>
        <dbReference type="ARBA" id="ARBA00022670"/>
    </source>
</evidence>
<feature type="domain" description="PDZ" evidence="11">
    <location>
        <begin position="797"/>
        <end position="843"/>
    </location>
</feature>
<dbReference type="InterPro" id="IPR012393">
    <property type="entry name" value="Tricorn_protease"/>
</dbReference>
<dbReference type="CDD" id="cd07562">
    <property type="entry name" value="Peptidase_S41_TRI"/>
    <property type="match status" value="1"/>
</dbReference>
<comment type="function">
    <text evidence="7">Degrades oligopeptides.</text>
</comment>
<evidence type="ECO:0000259" key="11">
    <source>
        <dbReference type="PROSITE" id="PS50106"/>
    </source>
</evidence>
<dbReference type="AlphaFoldDB" id="A0A1E5D7L8"/>
<keyword evidence="3 7" id="KW-0963">Cytoplasm</keyword>
<evidence type="ECO:0000256" key="10">
    <source>
        <dbReference type="SAM" id="SignalP"/>
    </source>
</evidence>
<name>A0A1E5D7L8_9VIBR</name>
<feature type="active site" description="Charge relay system" evidence="8">
    <location>
        <position position="1054"/>
    </location>
</feature>
<evidence type="ECO:0000256" key="5">
    <source>
        <dbReference type="ARBA" id="ARBA00022801"/>
    </source>
</evidence>
<sequence>MRLRQSMFSSLPLLLLASHSGFALSQGTANSENSNDVDFVTTSNSPTWLRDIKVSPNGEQIAFTYSGQIWVVPALGGEAIALTSSDTYSQHPTWSPDSQSIAFTADRFGPGDVFVVPSIGGQATRLTYHYAKDIPYSFSPDGQDVYFSSRRLGSSEANFNAGLGGNDASQIYSVSVVGGREKLILPTQARDIAFNTSGSQFLYTNTPSYEQNWRKRAVSDATRDIWLFDTQSKKHTALTDFRGEDRNAVWAQDEASFYYLSERSGSFNIWQKNINGNTEPKQISHHKKLPVRFLSQSNTGDLVYGFDGQIWRQSSGAEKAQKVSISIRQINLSSGQYFVNLNDQASEIVISPTSPEAAIVARGDVYIVSGLSGNTKRVTNTPQQEKNVSFSNDGYRVIYSSERNGHWDVFQTYVNDTAKSFSTSLDLKEEQLSDEGADEIQPLFSPNGKRVAYREDRNSIKVYDLENDETYELLSNQQVYSYSDEDLTYSWSPDSQYLVTRNRASFNSDIVILSADNSQEPINVSNSGFSDTQPKFSADGQIVYWLSNKNALRTIDESAVQADIYAVYLNRKAQHQALKTKEQKWLDEEIAADKDEPDHDTTPELTVIDQNGLKYRTQRITPYSLQPLFFQLTADNKNMIVAHYVGDVIEFTEVDIETGETYTLFTRSASDINAITMTPDDELLVVIGAQGIERLTIASGESDFVDYEANAYYDFSREIEYIFDHVWRLTESKFYDTEMHGVDWSAYGERYKKQLRGIHNYTDFAELLSEMVGELNASHTGASYRTGYATWEEPASLGLYYDDHYRAKGVRIKSILPGGPADTFNSPLKAGSIIYAVNGKEISEKQDIYSALNFTQGKLTQLTVLAPGETLPVQFKLLPISLGLEGQLAYDLWVDQRKAITENLSDGKIGYLHLQSMDSDGFTQMQNDLFGDLKDKQAVIVDVRFNGGGFLHDQVMSILSGVRHSKMETRDGYEVSSFPERRWAKPSLMIANASSYSDASIVPYFYQKEGVGLLVGERVPGTGTAVIWESQQEPNLTYGVPQLGFKDDQGHWFENKEIVPDLLVYNNPNSIAKGEDKQLQASIKLLLSEIDKR</sequence>
<dbReference type="SUPFAM" id="SSF50969">
    <property type="entry name" value="YVTN repeat-like/Quinoprotein amine dehydrogenase"/>
    <property type="match status" value="1"/>
</dbReference>
<dbReference type="Pfam" id="PF03572">
    <property type="entry name" value="Peptidase_S41"/>
    <property type="match status" value="1"/>
</dbReference>
<dbReference type="InterPro" id="IPR029045">
    <property type="entry name" value="ClpP/crotonase-like_dom_sf"/>
</dbReference>
<evidence type="ECO:0000256" key="3">
    <source>
        <dbReference type="ARBA" id="ARBA00022490"/>
    </source>
</evidence>
<dbReference type="PROSITE" id="PS50106">
    <property type="entry name" value="PDZ"/>
    <property type="match status" value="1"/>
</dbReference>
<dbReference type="InterPro" id="IPR001478">
    <property type="entry name" value="PDZ"/>
</dbReference>
<reference evidence="12 13" key="1">
    <citation type="journal article" date="2012" name="Science">
        <title>Ecological populations of bacteria act as socially cohesive units of antibiotic production and resistance.</title>
        <authorList>
            <person name="Cordero O.X."/>
            <person name="Wildschutte H."/>
            <person name="Kirkup B."/>
            <person name="Proehl S."/>
            <person name="Ngo L."/>
            <person name="Hussain F."/>
            <person name="Le Roux F."/>
            <person name="Mincer T."/>
            <person name="Polz M.F."/>
        </authorList>
    </citation>
    <scope>NUCLEOTIDE SEQUENCE [LARGE SCALE GENOMIC DNA]</scope>
    <source>
        <strain evidence="12 13">FF-238</strain>
    </source>
</reference>
<accession>A0A1E5D7L8</accession>
<dbReference type="Gene3D" id="3.90.226.10">
    <property type="entry name" value="2-enoyl-CoA Hydratase, Chain A, domain 1"/>
    <property type="match status" value="1"/>
</dbReference>
<protein>
    <recommendedName>
        <fullName evidence="7">Tricorn protease homolog</fullName>
        <ecNumber evidence="7">3.4.21.-</ecNumber>
    </recommendedName>
</protein>
<dbReference type="InterPro" id="IPR028204">
    <property type="entry name" value="Tricorn_C1"/>
</dbReference>
<evidence type="ECO:0000256" key="7">
    <source>
        <dbReference type="PIRNR" id="PIRNR036421"/>
    </source>
</evidence>
<dbReference type="Gene3D" id="3.30.750.44">
    <property type="match status" value="1"/>
</dbReference>
<comment type="similarity">
    <text evidence="2 7">Belongs to the peptidase S41B family.</text>
</comment>
<proteinExistence type="inferred from homology"/>
<dbReference type="GO" id="GO:0008236">
    <property type="term" value="F:serine-type peptidase activity"/>
    <property type="evidence" value="ECO:0007669"/>
    <property type="project" value="UniProtKB-UniRule"/>
</dbReference>
<dbReference type="PANTHER" id="PTHR43253:SF1">
    <property type="entry name" value="TRICORN PROTEASE HOMOLOG 2-RELATED"/>
    <property type="match status" value="1"/>
</dbReference>
<dbReference type="Gene3D" id="2.30.42.10">
    <property type="match status" value="1"/>
</dbReference>
<dbReference type="Gene3D" id="2.120.10.60">
    <property type="entry name" value="Tricorn protease N-terminal domain"/>
    <property type="match status" value="2"/>
</dbReference>
<evidence type="ECO:0000256" key="6">
    <source>
        <dbReference type="ARBA" id="ARBA00022825"/>
    </source>
</evidence>
<dbReference type="Pfam" id="PF26549">
    <property type="entry name" value="Tricorn_N"/>
    <property type="match status" value="1"/>
</dbReference>
<dbReference type="InterPro" id="IPR036034">
    <property type="entry name" value="PDZ_sf"/>
</dbReference>
<dbReference type="Pfam" id="PF07676">
    <property type="entry name" value="PD40"/>
    <property type="match status" value="3"/>
</dbReference>
<evidence type="ECO:0000256" key="1">
    <source>
        <dbReference type="ARBA" id="ARBA00004496"/>
    </source>
</evidence>
<keyword evidence="13" id="KW-1185">Reference proteome</keyword>
<evidence type="ECO:0000256" key="9">
    <source>
        <dbReference type="PIRSR" id="PIRSR036421-3"/>
    </source>
</evidence>
<feature type="site" description="Transition state stabilizer; via amide nitrogen" evidence="9">
    <location>
        <position position="998"/>
    </location>
</feature>
<dbReference type="InterPro" id="IPR011659">
    <property type="entry name" value="WD40"/>
</dbReference>
<dbReference type="Pfam" id="PF14684">
    <property type="entry name" value="Tricorn_C1"/>
    <property type="match status" value="1"/>
</dbReference>
<keyword evidence="10" id="KW-0732">Signal</keyword>
<evidence type="ECO:0000313" key="12">
    <source>
        <dbReference type="EMBL" id="OEE79639.1"/>
    </source>
</evidence>